<dbReference type="SUPFAM" id="SSF53955">
    <property type="entry name" value="Lysozyme-like"/>
    <property type="match status" value="1"/>
</dbReference>
<sequence length="321" mass="35098">MRVFTPALLTLLVASAAVVLAVTTEKPPGSNVPSLPSQERQRAEQAPPPAPAPTRSYPRLPGDPAAIASQLAAVETALRSASTPAGLLPELGHRQQVIYRRLALDPLLAARVRVSLEVRWQGVFDRHLAARREFLAMHRGGPRSAVVPAWRIIPPEPAANLLRYYREASAATGIPWEVLAAVNLVETGMGRIDGVSVADARGPMQFLPSTWAEPGIGQGDIRDPEDAIHAAARYLVRRGGLKDIRKGLWGYNNSNRYVRGVLLYAELLRQDPQAFTGLYNWEIHYNSAAGDLWLPVGYNQPRPLPVTTYLKRYPASAPPGR</sequence>
<gene>
    <name evidence="4" type="ORF">VB739_03025</name>
</gene>
<dbReference type="InterPro" id="IPR023346">
    <property type="entry name" value="Lysozyme-like_dom_sf"/>
</dbReference>
<keyword evidence="5" id="KW-1185">Reference proteome</keyword>
<feature type="chain" id="PRO_5046786855" evidence="2">
    <location>
        <begin position="22"/>
        <end position="321"/>
    </location>
</feature>
<dbReference type="CDD" id="cd13399">
    <property type="entry name" value="Slt35-like"/>
    <property type="match status" value="1"/>
</dbReference>
<protein>
    <submittedName>
        <fullName evidence="4">Lytic transglycosylase domain-containing protein</fullName>
    </submittedName>
</protein>
<accession>A0ABU5SSM4</accession>
<keyword evidence="2" id="KW-0732">Signal</keyword>
<dbReference type="RefSeq" id="WP_323355650.1">
    <property type="nucleotide sequence ID" value="NZ_JAYGHY010000005.1"/>
</dbReference>
<comment type="caution">
    <text evidence="4">The sequence shown here is derived from an EMBL/GenBank/DDBJ whole genome shotgun (WGS) entry which is preliminary data.</text>
</comment>
<name>A0ABU5SSM4_9CYAN</name>
<feature type="domain" description="Transglycosylase SLT" evidence="3">
    <location>
        <begin position="164"/>
        <end position="253"/>
    </location>
</feature>
<reference evidence="4 5" key="1">
    <citation type="submission" date="2023-12" db="EMBL/GenBank/DDBJ databases">
        <title>Baltic Sea Cyanobacteria.</title>
        <authorList>
            <person name="Delbaje E."/>
            <person name="Fewer D.P."/>
            <person name="Shishido T.K."/>
        </authorList>
    </citation>
    <scope>NUCLEOTIDE SEQUENCE [LARGE SCALE GENOMIC DNA]</scope>
    <source>
        <strain evidence="4 5">UHCC 0281</strain>
    </source>
</reference>
<dbReference type="Pfam" id="PF01464">
    <property type="entry name" value="SLT"/>
    <property type="match status" value="1"/>
</dbReference>
<dbReference type="EMBL" id="JAYGHY010000005">
    <property type="protein sequence ID" value="MEA5441518.1"/>
    <property type="molecule type" value="Genomic_DNA"/>
</dbReference>
<evidence type="ECO:0000313" key="5">
    <source>
        <dbReference type="Proteomes" id="UP001302329"/>
    </source>
</evidence>
<dbReference type="InterPro" id="IPR008258">
    <property type="entry name" value="Transglycosylase_SLT_dom_1"/>
</dbReference>
<dbReference type="Proteomes" id="UP001302329">
    <property type="component" value="Unassembled WGS sequence"/>
</dbReference>
<dbReference type="Gene3D" id="1.10.530.10">
    <property type="match status" value="1"/>
</dbReference>
<evidence type="ECO:0000259" key="3">
    <source>
        <dbReference type="Pfam" id="PF01464"/>
    </source>
</evidence>
<organism evidence="4 5">
    <name type="scientific">Cyanobium gracile UHCC 0281</name>
    <dbReference type="NCBI Taxonomy" id="3110309"/>
    <lineage>
        <taxon>Bacteria</taxon>
        <taxon>Bacillati</taxon>
        <taxon>Cyanobacteriota</taxon>
        <taxon>Cyanophyceae</taxon>
        <taxon>Synechococcales</taxon>
        <taxon>Prochlorococcaceae</taxon>
        <taxon>Cyanobium</taxon>
    </lineage>
</organism>
<proteinExistence type="predicted"/>
<feature type="region of interest" description="Disordered" evidence="1">
    <location>
        <begin position="25"/>
        <end position="61"/>
    </location>
</feature>
<feature type="signal peptide" evidence="2">
    <location>
        <begin position="1"/>
        <end position="21"/>
    </location>
</feature>
<evidence type="ECO:0000256" key="2">
    <source>
        <dbReference type="SAM" id="SignalP"/>
    </source>
</evidence>
<evidence type="ECO:0000313" key="4">
    <source>
        <dbReference type="EMBL" id="MEA5441518.1"/>
    </source>
</evidence>
<evidence type="ECO:0000256" key="1">
    <source>
        <dbReference type="SAM" id="MobiDB-lite"/>
    </source>
</evidence>